<proteinExistence type="predicted"/>
<organism evidence="1 2">
    <name type="scientific">Triparma laevis f. longispina</name>
    <dbReference type="NCBI Taxonomy" id="1714387"/>
    <lineage>
        <taxon>Eukaryota</taxon>
        <taxon>Sar</taxon>
        <taxon>Stramenopiles</taxon>
        <taxon>Ochrophyta</taxon>
        <taxon>Bolidophyceae</taxon>
        <taxon>Parmales</taxon>
        <taxon>Triparmaceae</taxon>
        <taxon>Triparma</taxon>
    </lineage>
</organism>
<dbReference type="SUPFAM" id="SSF55961">
    <property type="entry name" value="Bet v1-like"/>
    <property type="match status" value="1"/>
</dbReference>
<dbReference type="Gene3D" id="3.30.530.20">
    <property type="match status" value="1"/>
</dbReference>
<evidence type="ECO:0000313" key="1">
    <source>
        <dbReference type="EMBL" id="GMI02551.1"/>
    </source>
</evidence>
<sequence>MKSSKFSPMQSSTSTVLAVLSSTEANQFIQDQNKDIDFENDKIMMMDNIAQVYTEEEDAAIESALGKLSGMDMAGAIPFTNFSTTLSTTRYMKGFYNYKEGDIYVKSAFTIRGDHSQVAARLSNHYYKCRNPAFGKSASRKYESQTYVEIANDHSAINCDEYKFPSPLTNREIINNVLWKRLGEKSILVVFHPLTSHPLVENKDGGSMIRASVNFIFRITQLDDDTTEVESGVHINFGGNLPKAVVHRVLIPNFNRVYSHYQAYFANSIKLDNLRETDGKLMGELLVYQIKQAKKRGGWKKRAELGYVGVDEFLYISVAMRELLPLRPWLRALLHEISLNKVKVAPTVHTALSDMKDHDAINLAKGLSTIILSNTQAAAAVDHWIAQNAALEEFEKEYAWMRPFFAEVAQYNLNTSNFGLRLRVFGSRDLDDSMPG</sequence>
<dbReference type="InterPro" id="IPR023393">
    <property type="entry name" value="START-like_dom_sf"/>
</dbReference>
<comment type="caution">
    <text evidence="1">The sequence shown here is derived from an EMBL/GenBank/DDBJ whole genome shotgun (WGS) entry which is preliminary data.</text>
</comment>
<gene>
    <name evidence="1" type="ORF">TrLO_g8532</name>
</gene>
<keyword evidence="2" id="KW-1185">Reference proteome</keyword>
<accession>A0A9W7CDB7</accession>
<name>A0A9W7CDB7_9STRA</name>
<reference evidence="2" key="1">
    <citation type="journal article" date="2023" name="Commun. Biol.">
        <title>Genome analysis of Parmales, the sister group of diatoms, reveals the evolutionary specialization of diatoms from phago-mixotrophs to photoautotrophs.</title>
        <authorList>
            <person name="Ban H."/>
            <person name="Sato S."/>
            <person name="Yoshikawa S."/>
            <person name="Yamada K."/>
            <person name="Nakamura Y."/>
            <person name="Ichinomiya M."/>
            <person name="Sato N."/>
            <person name="Blanc-Mathieu R."/>
            <person name="Endo H."/>
            <person name="Kuwata A."/>
            <person name="Ogata H."/>
        </authorList>
    </citation>
    <scope>NUCLEOTIDE SEQUENCE [LARGE SCALE GENOMIC DNA]</scope>
    <source>
        <strain evidence="2">NIES 3700</strain>
    </source>
</reference>
<dbReference type="EMBL" id="BRXW01000045">
    <property type="protein sequence ID" value="GMI02551.1"/>
    <property type="molecule type" value="Genomic_DNA"/>
</dbReference>
<dbReference type="AlphaFoldDB" id="A0A9W7CDB7"/>
<evidence type="ECO:0000313" key="2">
    <source>
        <dbReference type="Proteomes" id="UP001165122"/>
    </source>
</evidence>
<dbReference type="OrthoDB" id="10422796at2759"/>
<dbReference type="Proteomes" id="UP001165122">
    <property type="component" value="Unassembled WGS sequence"/>
</dbReference>
<protein>
    <submittedName>
        <fullName evidence="1">Uncharacterized protein</fullName>
    </submittedName>
</protein>